<accession>A0A2K1J1E1</accession>
<dbReference type="Gramene" id="Pp3c18_17110V3.2">
    <property type="protein sequence ID" value="PAC:32982954.CDS.1"/>
    <property type="gene ID" value="Pp3c18_17110"/>
</dbReference>
<keyword evidence="3" id="KW-1185">Reference proteome</keyword>
<dbReference type="EnsemblPlants" id="Pp3c18_17110V3.1">
    <property type="protein sequence ID" value="PAC:32982953.CDS.1"/>
    <property type="gene ID" value="Pp3c18_17110"/>
</dbReference>
<dbReference type="PaxDb" id="3218-PP1S3_48V6.1"/>
<reference evidence="1 3" key="2">
    <citation type="journal article" date="2018" name="Plant J.">
        <title>The Physcomitrella patens chromosome-scale assembly reveals moss genome structure and evolution.</title>
        <authorList>
            <person name="Lang D."/>
            <person name="Ullrich K.K."/>
            <person name="Murat F."/>
            <person name="Fuchs J."/>
            <person name="Jenkins J."/>
            <person name="Haas F.B."/>
            <person name="Piednoel M."/>
            <person name="Gundlach H."/>
            <person name="Van Bel M."/>
            <person name="Meyberg R."/>
            <person name="Vives C."/>
            <person name="Morata J."/>
            <person name="Symeonidi A."/>
            <person name="Hiss M."/>
            <person name="Muchero W."/>
            <person name="Kamisugi Y."/>
            <person name="Saleh O."/>
            <person name="Blanc G."/>
            <person name="Decker E.L."/>
            <person name="van Gessel N."/>
            <person name="Grimwood J."/>
            <person name="Hayes R.D."/>
            <person name="Graham S.W."/>
            <person name="Gunter L.E."/>
            <person name="McDaniel S.F."/>
            <person name="Hoernstein S.N.W."/>
            <person name="Larsson A."/>
            <person name="Li F.W."/>
            <person name="Perroud P.F."/>
            <person name="Phillips J."/>
            <person name="Ranjan P."/>
            <person name="Rokshar D.S."/>
            <person name="Rothfels C.J."/>
            <person name="Schneider L."/>
            <person name="Shu S."/>
            <person name="Stevenson D.W."/>
            <person name="Thummler F."/>
            <person name="Tillich M."/>
            <person name="Villarreal Aguilar J.C."/>
            <person name="Widiez T."/>
            <person name="Wong G.K."/>
            <person name="Wymore A."/>
            <person name="Zhang Y."/>
            <person name="Zimmer A.D."/>
            <person name="Quatrano R.S."/>
            <person name="Mayer K.F.X."/>
            <person name="Goodstein D."/>
            <person name="Casacuberta J.M."/>
            <person name="Vandepoele K."/>
            <person name="Reski R."/>
            <person name="Cuming A.C."/>
            <person name="Tuskan G.A."/>
            <person name="Maumus F."/>
            <person name="Salse J."/>
            <person name="Schmutz J."/>
            <person name="Rensing S.A."/>
        </authorList>
    </citation>
    <scope>NUCLEOTIDE SEQUENCE [LARGE SCALE GENOMIC DNA]</scope>
    <source>
        <strain evidence="2 3">cv. Gransden 2004</strain>
    </source>
</reference>
<reference evidence="2" key="3">
    <citation type="submission" date="2020-12" db="UniProtKB">
        <authorList>
            <consortium name="EnsemblPlants"/>
        </authorList>
    </citation>
    <scope>IDENTIFICATION</scope>
</reference>
<name>A0A2K1J1E1_PHYPA</name>
<dbReference type="Gramene" id="Pp3c18_17110V3.1">
    <property type="protein sequence ID" value="PAC:32982953.CDS.1"/>
    <property type="gene ID" value="Pp3c18_17110"/>
</dbReference>
<dbReference type="InParanoid" id="A0A2K1J1E1"/>
<reference evidence="1 3" key="1">
    <citation type="journal article" date="2008" name="Science">
        <title>The Physcomitrella genome reveals evolutionary insights into the conquest of land by plants.</title>
        <authorList>
            <person name="Rensing S."/>
            <person name="Lang D."/>
            <person name="Zimmer A."/>
            <person name="Terry A."/>
            <person name="Salamov A."/>
            <person name="Shapiro H."/>
            <person name="Nishiyama T."/>
            <person name="Perroud P.-F."/>
            <person name="Lindquist E."/>
            <person name="Kamisugi Y."/>
            <person name="Tanahashi T."/>
            <person name="Sakakibara K."/>
            <person name="Fujita T."/>
            <person name="Oishi K."/>
            <person name="Shin-I T."/>
            <person name="Kuroki Y."/>
            <person name="Toyoda A."/>
            <person name="Suzuki Y."/>
            <person name="Hashimoto A."/>
            <person name="Yamaguchi K."/>
            <person name="Sugano A."/>
            <person name="Kohara Y."/>
            <person name="Fujiyama A."/>
            <person name="Anterola A."/>
            <person name="Aoki S."/>
            <person name="Ashton N."/>
            <person name="Barbazuk W.B."/>
            <person name="Barker E."/>
            <person name="Bennetzen J."/>
            <person name="Bezanilla M."/>
            <person name="Blankenship R."/>
            <person name="Cho S.H."/>
            <person name="Dutcher S."/>
            <person name="Estelle M."/>
            <person name="Fawcett J.A."/>
            <person name="Gundlach H."/>
            <person name="Hanada K."/>
            <person name="Heyl A."/>
            <person name="Hicks K.A."/>
            <person name="Hugh J."/>
            <person name="Lohr M."/>
            <person name="Mayer K."/>
            <person name="Melkozernov A."/>
            <person name="Murata T."/>
            <person name="Nelson D."/>
            <person name="Pils B."/>
            <person name="Prigge M."/>
            <person name="Reiss B."/>
            <person name="Renner T."/>
            <person name="Rombauts S."/>
            <person name="Rushton P."/>
            <person name="Sanderfoot A."/>
            <person name="Schween G."/>
            <person name="Shiu S.-H."/>
            <person name="Stueber K."/>
            <person name="Theodoulou F.L."/>
            <person name="Tu H."/>
            <person name="Van de Peer Y."/>
            <person name="Verrier P.J."/>
            <person name="Waters E."/>
            <person name="Wood A."/>
            <person name="Yang L."/>
            <person name="Cove D."/>
            <person name="Cuming A."/>
            <person name="Hasebe M."/>
            <person name="Lucas S."/>
            <person name="Mishler D.B."/>
            <person name="Reski R."/>
            <person name="Grigoriev I."/>
            <person name="Quatrano R.S."/>
            <person name="Boore J.L."/>
        </authorList>
    </citation>
    <scope>NUCLEOTIDE SEQUENCE [LARGE SCALE GENOMIC DNA]</scope>
    <source>
        <strain evidence="2 3">cv. Gransden 2004</strain>
    </source>
</reference>
<sequence>MWALELQKSSPSFLAGVMVVNHYGFWTTVLARSQDVALITLTCCCAARR</sequence>
<evidence type="ECO:0000313" key="2">
    <source>
        <dbReference type="EnsemblPlants" id="PAC:32982953.CDS.1"/>
    </source>
</evidence>
<evidence type="ECO:0000313" key="1">
    <source>
        <dbReference type="EMBL" id="PNR35344.1"/>
    </source>
</evidence>
<protein>
    <submittedName>
        <fullName evidence="1 2">Uncharacterized protein</fullName>
    </submittedName>
</protein>
<organism evidence="1">
    <name type="scientific">Physcomitrium patens</name>
    <name type="common">Spreading-leaved earth moss</name>
    <name type="synonym">Physcomitrella patens</name>
    <dbReference type="NCBI Taxonomy" id="3218"/>
    <lineage>
        <taxon>Eukaryota</taxon>
        <taxon>Viridiplantae</taxon>
        <taxon>Streptophyta</taxon>
        <taxon>Embryophyta</taxon>
        <taxon>Bryophyta</taxon>
        <taxon>Bryophytina</taxon>
        <taxon>Bryopsida</taxon>
        <taxon>Funariidae</taxon>
        <taxon>Funariales</taxon>
        <taxon>Funariaceae</taxon>
        <taxon>Physcomitrium</taxon>
    </lineage>
</organism>
<dbReference type="EMBL" id="ABEU02000018">
    <property type="protein sequence ID" value="PNR35344.1"/>
    <property type="molecule type" value="Genomic_DNA"/>
</dbReference>
<dbReference type="Proteomes" id="UP000006727">
    <property type="component" value="Chromosome 18"/>
</dbReference>
<gene>
    <name evidence="1" type="ORF">PHYPA_023244</name>
</gene>
<dbReference type="AlphaFoldDB" id="A0A2K1J1E1"/>
<evidence type="ECO:0000313" key="3">
    <source>
        <dbReference type="Proteomes" id="UP000006727"/>
    </source>
</evidence>
<proteinExistence type="predicted"/>
<dbReference type="EnsemblPlants" id="Pp3c18_17110V3.2">
    <property type="protein sequence ID" value="PAC:32982954.CDS.1"/>
    <property type="gene ID" value="Pp3c18_17110"/>
</dbReference>